<comment type="similarity">
    <text evidence="2">Belongs to the ABC transporter superfamily.</text>
</comment>
<evidence type="ECO:0000256" key="2">
    <source>
        <dbReference type="ARBA" id="ARBA00005417"/>
    </source>
</evidence>
<dbReference type="GO" id="GO:0005886">
    <property type="term" value="C:plasma membrane"/>
    <property type="evidence" value="ECO:0007669"/>
    <property type="project" value="UniProtKB-SubCell"/>
</dbReference>
<dbReference type="PANTHER" id="PTHR43297:SF14">
    <property type="entry name" value="ATPASE AAA-TYPE CORE DOMAIN-CONTAINING PROTEIN"/>
    <property type="match status" value="1"/>
</dbReference>
<dbReference type="InterPro" id="IPR050388">
    <property type="entry name" value="ABC_Ni/Peptide_Import"/>
</dbReference>
<dbReference type="HOGENOM" id="CLU_000604_1_23_14"/>
<reference evidence="12" key="1">
    <citation type="submission" date="2014-05" db="EMBL/GenBank/DDBJ databases">
        <authorList>
            <person name="Kube M."/>
        </authorList>
    </citation>
    <scope>NUCLEOTIDE SEQUENCE [LARGE SCALE GENOMIC DNA]</scope>
</reference>
<keyword evidence="7 11" id="KW-0067">ATP-binding</keyword>
<protein>
    <submittedName>
        <fullName evidence="11">Oligopeptide ABC transport system, ATP-binding protein OppD</fullName>
    </submittedName>
</protein>
<sequence>MNENIIEMRNITIEYFMKKYTLCAVDNVDFDIKRGTITALVGESGSGKTTLANAILQNISSPGKLSNGSVTMHTKDESIRIDELDYHGIKDFRWSKVSMVFQASQNTLNPVMTIFDQFYETAIEHQPHLSKSDVEKRTIEVLKYVKLDYERVLNSYPHELSGGMKQRVMIAFSLLLEPELIILDEPTTALDVITQDYIFKILRRINKELGITMLLMTHDIAIVAKYANYVGVMYNGKLVEYGTTFDVFKKSQHAYTRRLIESTPSLIGDVKDFKIYDELPIDLSRLKPKTK</sequence>
<dbReference type="InterPro" id="IPR003593">
    <property type="entry name" value="AAA+_ATPase"/>
</dbReference>
<dbReference type="SUPFAM" id="SSF52540">
    <property type="entry name" value="P-loop containing nucleoside triphosphate hydrolases"/>
    <property type="match status" value="1"/>
</dbReference>
<keyword evidence="8" id="KW-1278">Translocase</keyword>
<keyword evidence="12" id="KW-1185">Reference proteome</keyword>
<evidence type="ECO:0000256" key="5">
    <source>
        <dbReference type="ARBA" id="ARBA00022519"/>
    </source>
</evidence>
<accession>A0A061AA15</accession>
<dbReference type="SMART" id="SM00382">
    <property type="entry name" value="AAA"/>
    <property type="match status" value="1"/>
</dbReference>
<evidence type="ECO:0000259" key="10">
    <source>
        <dbReference type="PROSITE" id="PS50893"/>
    </source>
</evidence>
<dbReference type="PROSITE" id="PS50893">
    <property type="entry name" value="ABC_TRANSPORTER_2"/>
    <property type="match status" value="1"/>
</dbReference>
<dbReference type="InterPro" id="IPR027417">
    <property type="entry name" value="P-loop_NTPase"/>
</dbReference>
<keyword evidence="5" id="KW-0997">Cell inner membrane</keyword>
<dbReference type="EMBL" id="LK028559">
    <property type="protein sequence ID" value="CDR30219.1"/>
    <property type="molecule type" value="Genomic_DNA"/>
</dbReference>
<evidence type="ECO:0000256" key="3">
    <source>
        <dbReference type="ARBA" id="ARBA00022448"/>
    </source>
</evidence>
<dbReference type="OrthoDB" id="47989at2"/>
<dbReference type="GO" id="GO:0016887">
    <property type="term" value="F:ATP hydrolysis activity"/>
    <property type="evidence" value="ECO:0007669"/>
    <property type="project" value="InterPro"/>
</dbReference>
<keyword evidence="6" id="KW-0547">Nucleotide-binding</keyword>
<dbReference type="KEGG" id="aoc:Aocu_01460"/>
<dbReference type="InterPro" id="IPR003439">
    <property type="entry name" value="ABC_transporter-like_ATP-bd"/>
</dbReference>
<dbReference type="Pfam" id="PF00005">
    <property type="entry name" value="ABC_tran"/>
    <property type="match status" value="1"/>
</dbReference>
<dbReference type="STRING" id="35623.Aocu_01460"/>
<comment type="subcellular location">
    <subcellularLocation>
        <location evidence="1">Cell membrane</location>
        <topology evidence="1">Peripheral membrane protein</topology>
    </subcellularLocation>
</comment>
<organism evidence="11 12">
    <name type="scientific">Acholeplasma oculi</name>
    <dbReference type="NCBI Taxonomy" id="35623"/>
    <lineage>
        <taxon>Bacteria</taxon>
        <taxon>Bacillati</taxon>
        <taxon>Mycoplasmatota</taxon>
        <taxon>Mollicutes</taxon>
        <taxon>Acholeplasmatales</taxon>
        <taxon>Acholeplasmataceae</taxon>
        <taxon>Acholeplasma</taxon>
    </lineage>
</organism>
<evidence type="ECO:0000256" key="1">
    <source>
        <dbReference type="ARBA" id="ARBA00004202"/>
    </source>
</evidence>
<dbReference type="Proteomes" id="UP000032434">
    <property type="component" value="Chromosome 1"/>
</dbReference>
<keyword evidence="3" id="KW-0813">Transport</keyword>
<dbReference type="RefSeq" id="WP_079560715.1">
    <property type="nucleotide sequence ID" value="NZ_FUZK01000002.1"/>
</dbReference>
<evidence type="ECO:0000256" key="9">
    <source>
        <dbReference type="ARBA" id="ARBA00023136"/>
    </source>
</evidence>
<evidence type="ECO:0000256" key="4">
    <source>
        <dbReference type="ARBA" id="ARBA00022475"/>
    </source>
</evidence>
<evidence type="ECO:0000313" key="11">
    <source>
        <dbReference type="EMBL" id="CDR30219.1"/>
    </source>
</evidence>
<feature type="domain" description="ABC transporter" evidence="10">
    <location>
        <begin position="6"/>
        <end position="260"/>
    </location>
</feature>
<evidence type="ECO:0000313" key="12">
    <source>
        <dbReference type="Proteomes" id="UP000032434"/>
    </source>
</evidence>
<evidence type="ECO:0000256" key="6">
    <source>
        <dbReference type="ARBA" id="ARBA00022741"/>
    </source>
</evidence>
<dbReference type="InParanoid" id="A0A061AA15"/>
<dbReference type="PANTHER" id="PTHR43297">
    <property type="entry name" value="OLIGOPEPTIDE TRANSPORT ATP-BINDING PROTEIN APPD"/>
    <property type="match status" value="1"/>
</dbReference>
<keyword evidence="9" id="KW-0472">Membrane</keyword>
<dbReference type="GO" id="GO:0005524">
    <property type="term" value="F:ATP binding"/>
    <property type="evidence" value="ECO:0007669"/>
    <property type="project" value="UniProtKB-KW"/>
</dbReference>
<evidence type="ECO:0000256" key="8">
    <source>
        <dbReference type="ARBA" id="ARBA00022967"/>
    </source>
</evidence>
<name>A0A061AA15_9MOLU</name>
<evidence type="ECO:0000256" key="7">
    <source>
        <dbReference type="ARBA" id="ARBA00022840"/>
    </source>
</evidence>
<proteinExistence type="inferred from homology"/>
<dbReference type="PATRIC" id="fig|35623.3.peg.146"/>
<dbReference type="CDD" id="cd03257">
    <property type="entry name" value="ABC_NikE_OppD_transporters"/>
    <property type="match status" value="1"/>
</dbReference>
<keyword evidence="4" id="KW-1003">Cell membrane</keyword>
<gene>
    <name evidence="11" type="primary">oppD1</name>
    <name evidence="11" type="ORF">Aocu_01460</name>
</gene>
<dbReference type="Gene3D" id="3.40.50.300">
    <property type="entry name" value="P-loop containing nucleotide triphosphate hydrolases"/>
    <property type="match status" value="1"/>
</dbReference>
<dbReference type="AlphaFoldDB" id="A0A061AA15"/>